<dbReference type="SUPFAM" id="SSF52047">
    <property type="entry name" value="RNI-like"/>
    <property type="match status" value="1"/>
</dbReference>
<dbReference type="AlphaFoldDB" id="A0A9P6EMB0"/>
<gene>
    <name evidence="1" type="ORF">CPB83DRAFT_109588</name>
</gene>
<dbReference type="Gene3D" id="3.80.10.10">
    <property type="entry name" value="Ribonuclease Inhibitor"/>
    <property type="match status" value="1"/>
</dbReference>
<evidence type="ECO:0000313" key="1">
    <source>
        <dbReference type="EMBL" id="KAF9531539.1"/>
    </source>
</evidence>
<dbReference type="InterPro" id="IPR032675">
    <property type="entry name" value="LRR_dom_sf"/>
</dbReference>
<accession>A0A9P6EMB0</accession>
<organism evidence="1 2">
    <name type="scientific">Crepidotus variabilis</name>
    <dbReference type="NCBI Taxonomy" id="179855"/>
    <lineage>
        <taxon>Eukaryota</taxon>
        <taxon>Fungi</taxon>
        <taxon>Dikarya</taxon>
        <taxon>Basidiomycota</taxon>
        <taxon>Agaricomycotina</taxon>
        <taxon>Agaricomycetes</taxon>
        <taxon>Agaricomycetidae</taxon>
        <taxon>Agaricales</taxon>
        <taxon>Agaricineae</taxon>
        <taxon>Crepidotaceae</taxon>
        <taxon>Crepidotus</taxon>
    </lineage>
</organism>
<comment type="caution">
    <text evidence="1">The sequence shown here is derived from an EMBL/GenBank/DDBJ whole genome shotgun (WGS) entry which is preliminary data.</text>
</comment>
<proteinExistence type="predicted"/>
<evidence type="ECO:0008006" key="3">
    <source>
        <dbReference type="Google" id="ProtNLM"/>
    </source>
</evidence>
<protein>
    <recommendedName>
        <fullName evidence="3">F-box domain-containing protein</fullName>
    </recommendedName>
</protein>
<dbReference type="OrthoDB" id="3365698at2759"/>
<dbReference type="Proteomes" id="UP000807306">
    <property type="component" value="Unassembled WGS sequence"/>
</dbReference>
<reference evidence="1" key="1">
    <citation type="submission" date="2020-11" db="EMBL/GenBank/DDBJ databases">
        <authorList>
            <consortium name="DOE Joint Genome Institute"/>
            <person name="Ahrendt S."/>
            <person name="Riley R."/>
            <person name="Andreopoulos W."/>
            <person name="Labutti K."/>
            <person name="Pangilinan J."/>
            <person name="Ruiz-Duenas F.J."/>
            <person name="Barrasa J.M."/>
            <person name="Sanchez-Garcia M."/>
            <person name="Camarero S."/>
            <person name="Miyauchi S."/>
            <person name="Serrano A."/>
            <person name="Linde D."/>
            <person name="Babiker R."/>
            <person name="Drula E."/>
            <person name="Ayuso-Fernandez I."/>
            <person name="Pacheco R."/>
            <person name="Padilla G."/>
            <person name="Ferreira P."/>
            <person name="Barriuso J."/>
            <person name="Kellner H."/>
            <person name="Castanera R."/>
            <person name="Alfaro M."/>
            <person name="Ramirez L."/>
            <person name="Pisabarro A.G."/>
            <person name="Kuo A."/>
            <person name="Tritt A."/>
            <person name="Lipzen A."/>
            <person name="He G."/>
            <person name="Yan M."/>
            <person name="Ng V."/>
            <person name="Cullen D."/>
            <person name="Martin F."/>
            <person name="Rosso M.-N."/>
            <person name="Henrissat B."/>
            <person name="Hibbett D."/>
            <person name="Martinez A.T."/>
            <person name="Grigoriev I.V."/>
        </authorList>
    </citation>
    <scope>NUCLEOTIDE SEQUENCE</scope>
    <source>
        <strain evidence="1">CBS 506.95</strain>
    </source>
</reference>
<sequence>MIYSVYRKPGQVVPDDTLDKCGHNCHGFLSPAVNEKDDPFLYRLPVELVSEIFEQTLPFRPCSEVFDSDFCAKRQVQAVKTLGRICRNWRNIARSTPRLWTIISIDLGQINDKANPYLMAYQWLKLSKTLPIFLRLQQSNPRLEDPVLAAKFIPLIAVHAHRLTVLELCKLSHSVVNLLSLTLSVYRLDRLEHLKLLLLDEHYVKPTPLKLKASPLLLTAQWCSLPKISIGWDRLSQFISTKGQDLSVQDFIYLLQNAPSLRYCLLSRVVFTEAPPKMVVHHSSLETLVIGYCQWDMWRVVTLPSLKTLHIDCAPDDQGWVSIRNFLDRSRCPITDLSLCTTGRAHLEKFQTPCEIFLAWKNFR</sequence>
<evidence type="ECO:0000313" key="2">
    <source>
        <dbReference type="Proteomes" id="UP000807306"/>
    </source>
</evidence>
<dbReference type="EMBL" id="MU157835">
    <property type="protein sequence ID" value="KAF9531539.1"/>
    <property type="molecule type" value="Genomic_DNA"/>
</dbReference>
<keyword evidence="2" id="KW-1185">Reference proteome</keyword>
<name>A0A9P6EMB0_9AGAR</name>